<dbReference type="PANTHER" id="PTHR38599">
    <property type="entry name" value="CUPIN DOMAIN PROTEIN (AFU_ORTHOLOGUE AFUA_3G13620)"/>
    <property type="match status" value="1"/>
</dbReference>
<organism evidence="4 5">
    <name type="scientific">Mesorhizobium retamae</name>
    <dbReference type="NCBI Taxonomy" id="2912854"/>
    <lineage>
        <taxon>Bacteria</taxon>
        <taxon>Pseudomonadati</taxon>
        <taxon>Pseudomonadota</taxon>
        <taxon>Alphaproteobacteria</taxon>
        <taxon>Hyphomicrobiales</taxon>
        <taxon>Phyllobacteriaceae</taxon>
        <taxon>Mesorhizobium</taxon>
    </lineage>
</organism>
<keyword evidence="2" id="KW-0732">Signal</keyword>
<dbReference type="InterPro" id="IPR014710">
    <property type="entry name" value="RmlC-like_jellyroll"/>
</dbReference>
<accession>A0ABS9QR55</accession>
<reference evidence="4 5" key="1">
    <citation type="submission" date="2022-02" db="EMBL/GenBank/DDBJ databases">
        <title>Draft genome sequence of Mezorhizobium retamae strain IRAMC:0171 isolated from Retama raetam nodules.</title>
        <authorList>
            <person name="Bengaied R."/>
            <person name="Sbissi I."/>
            <person name="Huber K."/>
            <person name="Ghodbane F."/>
            <person name="Nouioui I."/>
            <person name="Tarhouni M."/>
            <person name="Gtari M."/>
        </authorList>
    </citation>
    <scope>NUCLEOTIDE SEQUENCE [LARGE SCALE GENOMIC DNA]</scope>
    <source>
        <strain evidence="4 5">IRAMC:0171</strain>
    </source>
</reference>
<dbReference type="Pfam" id="PF07883">
    <property type="entry name" value="Cupin_2"/>
    <property type="match status" value="1"/>
</dbReference>
<dbReference type="EMBL" id="JAKREW010000087">
    <property type="protein sequence ID" value="MCG7509308.1"/>
    <property type="molecule type" value="Genomic_DNA"/>
</dbReference>
<dbReference type="CDD" id="cd02234">
    <property type="entry name" value="cupin_BLR7677-like"/>
    <property type="match status" value="1"/>
</dbReference>
<evidence type="ECO:0000259" key="3">
    <source>
        <dbReference type="Pfam" id="PF07883"/>
    </source>
</evidence>
<comment type="caution">
    <text evidence="4">The sequence shown here is derived from an EMBL/GenBank/DDBJ whole genome shotgun (WGS) entry which is preliminary data.</text>
</comment>
<evidence type="ECO:0000313" key="4">
    <source>
        <dbReference type="EMBL" id="MCG7509308.1"/>
    </source>
</evidence>
<keyword evidence="5" id="KW-1185">Reference proteome</keyword>
<feature type="domain" description="Cupin type-2" evidence="3">
    <location>
        <begin position="52"/>
        <end position="125"/>
    </location>
</feature>
<sequence>MIRPMLAALAIAPLSFGLPFGGPALADGASKVTLVYEHELPNVPGKSLKGVLVEYGPGGFSEGHLHPDSAFIYATVLEGSILSQVNDGPVKEYKAGENFSESPGDRHGVSKNASDTKPAKLLAVFVVDTAQKELVLPLKK</sequence>
<dbReference type="Proteomes" id="UP001201701">
    <property type="component" value="Unassembled WGS sequence"/>
</dbReference>
<name>A0ABS9QR55_9HYPH</name>
<dbReference type="RefSeq" id="WP_239370791.1">
    <property type="nucleotide sequence ID" value="NZ_JAKREW010000087.1"/>
</dbReference>
<dbReference type="PANTHER" id="PTHR38599:SF1">
    <property type="entry name" value="CUPIN DOMAIN PROTEIN (AFU_ORTHOLOGUE AFUA_3G13620)"/>
    <property type="match status" value="1"/>
</dbReference>
<evidence type="ECO:0000313" key="5">
    <source>
        <dbReference type="Proteomes" id="UP001201701"/>
    </source>
</evidence>
<gene>
    <name evidence="4" type="ORF">L4923_30170</name>
</gene>
<dbReference type="Gene3D" id="2.60.120.10">
    <property type="entry name" value="Jelly Rolls"/>
    <property type="match status" value="1"/>
</dbReference>
<evidence type="ECO:0000256" key="2">
    <source>
        <dbReference type="SAM" id="SignalP"/>
    </source>
</evidence>
<evidence type="ECO:0000256" key="1">
    <source>
        <dbReference type="SAM" id="MobiDB-lite"/>
    </source>
</evidence>
<dbReference type="SUPFAM" id="SSF51182">
    <property type="entry name" value="RmlC-like cupins"/>
    <property type="match status" value="1"/>
</dbReference>
<feature type="chain" id="PRO_5045640973" evidence="2">
    <location>
        <begin position="27"/>
        <end position="140"/>
    </location>
</feature>
<feature type="signal peptide" evidence="2">
    <location>
        <begin position="1"/>
        <end position="26"/>
    </location>
</feature>
<feature type="region of interest" description="Disordered" evidence="1">
    <location>
        <begin position="93"/>
        <end position="114"/>
    </location>
</feature>
<protein>
    <submittedName>
        <fullName evidence="4">Cupin domain-containing protein</fullName>
    </submittedName>
</protein>
<proteinExistence type="predicted"/>
<dbReference type="InterPro" id="IPR013096">
    <property type="entry name" value="Cupin_2"/>
</dbReference>
<dbReference type="InterPro" id="IPR011051">
    <property type="entry name" value="RmlC_Cupin_sf"/>
</dbReference>